<keyword evidence="10" id="KW-1185">Reference proteome</keyword>
<feature type="transmembrane region" description="Helical" evidence="6">
    <location>
        <begin position="87"/>
        <end position="106"/>
    </location>
</feature>
<feature type="transmembrane region" description="Helical" evidence="6">
    <location>
        <begin position="345"/>
        <end position="362"/>
    </location>
</feature>
<dbReference type="PANTHER" id="PTHR12526">
    <property type="entry name" value="GLYCOSYLTRANSFERASE"/>
    <property type="match status" value="1"/>
</dbReference>
<feature type="transmembrane region" description="Helical" evidence="6">
    <location>
        <begin position="56"/>
        <end position="75"/>
    </location>
</feature>
<evidence type="ECO:0000259" key="7">
    <source>
        <dbReference type="Pfam" id="PF04932"/>
    </source>
</evidence>
<name>A0A5D0CRS4_9BACL</name>
<gene>
    <name evidence="9" type="ORF">FRY98_14900</name>
</gene>
<comment type="subcellular location">
    <subcellularLocation>
        <location evidence="1">Membrane</location>
        <topology evidence="1">Multi-pass membrane protein</topology>
    </subcellularLocation>
</comment>
<feature type="domain" description="Glycosyltransferase subfamily 4-like N-terminal" evidence="8">
    <location>
        <begin position="487"/>
        <end position="641"/>
    </location>
</feature>
<organism evidence="9 10">
    <name type="scientific">Paenibacillus faecis</name>
    <dbReference type="NCBI Taxonomy" id="862114"/>
    <lineage>
        <taxon>Bacteria</taxon>
        <taxon>Bacillati</taxon>
        <taxon>Bacillota</taxon>
        <taxon>Bacilli</taxon>
        <taxon>Bacillales</taxon>
        <taxon>Paenibacillaceae</taxon>
        <taxon>Paenibacillus</taxon>
    </lineage>
</organism>
<keyword evidence="9" id="KW-0808">Transferase</keyword>
<evidence type="ECO:0000259" key="8">
    <source>
        <dbReference type="Pfam" id="PF13439"/>
    </source>
</evidence>
<feature type="domain" description="O-antigen ligase-related" evidence="7">
    <location>
        <begin position="205"/>
        <end position="353"/>
    </location>
</feature>
<evidence type="ECO:0000256" key="2">
    <source>
        <dbReference type="ARBA" id="ARBA00022692"/>
    </source>
</evidence>
<keyword evidence="2 6" id="KW-0812">Transmembrane</keyword>
<feature type="transmembrane region" description="Helical" evidence="6">
    <location>
        <begin position="221"/>
        <end position="238"/>
    </location>
</feature>
<comment type="caution">
    <text evidence="9">The sequence shown here is derived from an EMBL/GenBank/DDBJ whole genome shotgun (WGS) entry which is preliminary data.</text>
</comment>
<dbReference type="Pfam" id="PF13439">
    <property type="entry name" value="Glyco_transf_4"/>
    <property type="match status" value="1"/>
</dbReference>
<dbReference type="SUPFAM" id="SSF53756">
    <property type="entry name" value="UDP-Glycosyltransferase/glycogen phosphorylase"/>
    <property type="match status" value="1"/>
</dbReference>
<feature type="transmembrane region" description="Helical" evidence="6">
    <location>
        <begin position="140"/>
        <end position="159"/>
    </location>
</feature>
<dbReference type="Pfam" id="PF04932">
    <property type="entry name" value="Wzy_C"/>
    <property type="match status" value="1"/>
</dbReference>
<evidence type="ECO:0000256" key="1">
    <source>
        <dbReference type="ARBA" id="ARBA00004141"/>
    </source>
</evidence>
<evidence type="ECO:0000313" key="10">
    <source>
        <dbReference type="Proteomes" id="UP000325218"/>
    </source>
</evidence>
<proteinExistence type="predicted"/>
<feature type="transmembrane region" description="Helical" evidence="6">
    <location>
        <begin position="369"/>
        <end position="389"/>
    </location>
</feature>
<evidence type="ECO:0000256" key="3">
    <source>
        <dbReference type="ARBA" id="ARBA00022989"/>
    </source>
</evidence>
<dbReference type="InterPro" id="IPR007016">
    <property type="entry name" value="O-antigen_ligase-rel_domated"/>
</dbReference>
<dbReference type="Pfam" id="PF13692">
    <property type="entry name" value="Glyco_trans_1_4"/>
    <property type="match status" value="1"/>
</dbReference>
<protein>
    <submittedName>
        <fullName evidence="9">Glycosyltransferase</fullName>
    </submittedName>
</protein>
<dbReference type="InterPro" id="IPR028098">
    <property type="entry name" value="Glyco_trans_4-like_N"/>
</dbReference>
<feature type="transmembrane region" description="Helical" evidence="6">
    <location>
        <begin position="113"/>
        <end position="134"/>
    </location>
</feature>
<evidence type="ECO:0000256" key="5">
    <source>
        <dbReference type="SAM" id="MobiDB-lite"/>
    </source>
</evidence>
<keyword evidence="3 6" id="KW-1133">Transmembrane helix</keyword>
<dbReference type="OrthoDB" id="9804196at2"/>
<feature type="region of interest" description="Disordered" evidence="5">
    <location>
        <begin position="922"/>
        <end position="941"/>
    </location>
</feature>
<accession>A0A5D0CRS4</accession>
<dbReference type="Gene3D" id="3.40.50.2000">
    <property type="entry name" value="Glycogen Phosphorylase B"/>
    <property type="match status" value="2"/>
</dbReference>
<dbReference type="GO" id="GO:0016020">
    <property type="term" value="C:membrane"/>
    <property type="evidence" value="ECO:0007669"/>
    <property type="project" value="UniProtKB-SubCell"/>
</dbReference>
<feature type="transmembrane region" description="Helical" evidence="6">
    <location>
        <begin position="250"/>
        <end position="272"/>
    </location>
</feature>
<dbReference type="EMBL" id="VSDO01000003">
    <property type="protein sequence ID" value="TYA12024.1"/>
    <property type="molecule type" value="Genomic_DNA"/>
</dbReference>
<evidence type="ECO:0000313" key="9">
    <source>
        <dbReference type="EMBL" id="TYA12024.1"/>
    </source>
</evidence>
<sequence length="941" mass="101819">MNLQLILIALLLLSAGVFLVQCITQAGMNIDAAYVIGFCTYFDMFGFFYKKMLPGNALFLLIAVPLIPALLAWFGKSRAPRALLRDPGIGLWGAVFLLSTVSLTWAPPDSGGLTKIAVLFIHAAIPGIYAYILYRKYAKFSWTIFALFGLAFAAAHLAFGEYSPEYPGRLSLPGSNPIFNARMSLITITVCLWAPGIPRIIRLAGIVAAAASALATESRGPVAAFAIANALILAMVLYRKWRRGEFRHLARYAAIVPVLLIGTGLAAANYSAELEEWAHGSRLSIFMNLGELVGDANFLGRMELQRQALEQWTEQPFIGGGVGSLSPPAVRDHPHNVVLEIAGEQGVAGLLVWSFAFLYALWMARRQSVLLVLLLQTLGTAMMSGDFGFNFEYVMFAFLALALAPAGRPVPVSDSGLGCVKETEAWAYSSEVAVARASEPLPDVLDPPRPVSFRAEYEASPFIPESRRCSRKMRKMMFLLTGLNYAGAETQVVQLCRGFRERGCQIEVVSMLEPVAYLEELGAMGIPVHSLGMKKGVPDPRAIFRLRRLVAKLRPDIVHSHLVHANLLARVTRLFVRMPRLICTAHNRNEGGRLRELLYRLTDPLCDLTTNVSRDAVDRYIERRVVPARKIRYVPNGIDTAQFRRRTERQRAELRSRLARELGVSEEAFLWLAAGRLAPEKDYRTMLNAFALAIAAPSATAANATAGGTSAGDVTVGGTTADDVTAGGATAAEANAGGAIAVDATAAEATAGDANAGGAIAAEAPAANAAQCAPASPALLIAGIGTERAELEELCRSLGIERQVHFLGMRRDIPELMAAADGYVMSSLWEGMPIVLLEAAASALPIVATDVGGNREVVRDGESGWLAAPDDPRQLCERMLALTALTPLARREMGERGRRYVEEHFELEVVLDQWADIYEQPGRGHGRGRLESPPAAAAEEA</sequence>
<evidence type="ECO:0000256" key="6">
    <source>
        <dbReference type="SAM" id="Phobius"/>
    </source>
</evidence>
<dbReference type="GO" id="GO:0016757">
    <property type="term" value="F:glycosyltransferase activity"/>
    <property type="evidence" value="ECO:0007669"/>
    <property type="project" value="TreeGrafter"/>
</dbReference>
<evidence type="ECO:0000256" key="4">
    <source>
        <dbReference type="ARBA" id="ARBA00023136"/>
    </source>
</evidence>
<dbReference type="AlphaFoldDB" id="A0A5D0CRS4"/>
<dbReference type="Proteomes" id="UP000325218">
    <property type="component" value="Unassembled WGS sequence"/>
</dbReference>
<reference evidence="9 10" key="1">
    <citation type="submission" date="2019-08" db="EMBL/GenBank/DDBJ databases">
        <title>Genome sequencing of Paenibacillus faecis DSM 23593(T).</title>
        <authorList>
            <person name="Kook J.-K."/>
            <person name="Park S.-N."/>
            <person name="Lim Y.K."/>
        </authorList>
    </citation>
    <scope>NUCLEOTIDE SEQUENCE [LARGE SCALE GENOMIC DNA]</scope>
    <source>
        <strain evidence="9 10">DSM 23593</strain>
    </source>
</reference>
<keyword evidence="4 6" id="KW-0472">Membrane</keyword>
<dbReference type="PANTHER" id="PTHR12526:SF638">
    <property type="entry name" value="SPORE COAT PROTEIN SA"/>
    <property type="match status" value="1"/>
</dbReference>
<dbReference type="RefSeq" id="WP_148453264.1">
    <property type="nucleotide sequence ID" value="NZ_VSDO01000003.1"/>
</dbReference>